<dbReference type="InterPro" id="IPR045371">
    <property type="entry name" value="ADAMTS_CR_3"/>
</dbReference>
<proteinExistence type="predicted"/>
<dbReference type="GO" id="GO:0005576">
    <property type="term" value="C:extracellular region"/>
    <property type="evidence" value="ECO:0007669"/>
    <property type="project" value="UniProtKB-SubCell"/>
</dbReference>
<dbReference type="CDD" id="cd00096">
    <property type="entry name" value="Ig"/>
    <property type="match status" value="1"/>
</dbReference>
<dbReference type="InterPro" id="IPR000884">
    <property type="entry name" value="TSP1_rpt"/>
</dbReference>
<reference evidence="12" key="3">
    <citation type="submission" date="2025-09" db="UniProtKB">
        <authorList>
            <consortium name="Ensembl"/>
        </authorList>
    </citation>
    <scope>IDENTIFICATION</scope>
</reference>
<keyword evidence="7" id="KW-0175">Coiled coil</keyword>
<dbReference type="Pfam" id="PF00090">
    <property type="entry name" value="TSP_1"/>
    <property type="match status" value="2"/>
</dbReference>
<keyword evidence="4" id="KW-0677">Repeat</keyword>
<feature type="signal peptide" evidence="9">
    <location>
        <begin position="1"/>
        <end position="33"/>
    </location>
</feature>
<evidence type="ECO:0000313" key="13">
    <source>
        <dbReference type="Proteomes" id="UP000694397"/>
    </source>
</evidence>
<dbReference type="PROSITE" id="PS50900">
    <property type="entry name" value="PLAC"/>
    <property type="match status" value="1"/>
</dbReference>
<protein>
    <submittedName>
        <fullName evidence="12">ADAMTS like 3</fullName>
    </submittedName>
</protein>
<dbReference type="Gene3D" id="2.60.40.10">
    <property type="entry name" value="Immunoglobulins"/>
    <property type="match status" value="3"/>
</dbReference>
<evidence type="ECO:0000256" key="9">
    <source>
        <dbReference type="SAM" id="SignalP"/>
    </source>
</evidence>
<dbReference type="SUPFAM" id="SSF82895">
    <property type="entry name" value="TSP-1 type 1 repeat"/>
    <property type="match status" value="13"/>
</dbReference>
<dbReference type="InterPro" id="IPR007110">
    <property type="entry name" value="Ig-like_dom"/>
</dbReference>
<dbReference type="FunFam" id="2.20.100.10:FF:000009">
    <property type="entry name" value="ADAMTS-like protein 3 isoform A"/>
    <property type="match status" value="1"/>
</dbReference>
<dbReference type="Proteomes" id="UP000694397">
    <property type="component" value="Chromosome 11"/>
</dbReference>
<sequence length="1593" mass="175720">MAFLSVALYCCCSPFYFTLAAVLVLQASRMTRSDEDGDDNWDAWGTWSECSRTCGGGASYSLRRCLNGENCEGLNIRYRTCSNLDCPPDSGDFRAQQCSAHNDVKYQGRTYEWIPVTDDPSAPCALRCQARGHELVVELAPKVLDGTRCKTDSLDMCISGVCQAVGCDRQLGSNAKEDNCGVCAGDGLTCRLVRGQTLSHVSEEEPLKTVLEVPLGSRNVRITAKGPNVIIVESHSLQGHQEEHGFSSPGSYVIVNTTVDFQKSLDRQTLSVQGPLTVDFIFKVKFVASQDTLVQFVFYQPIRYQWRETDFFPCSVTCGGGYQLNSAECTDVRYNRTLPDIQCSGYPENRKPKPKLRECNMDPCPESDGFKEVMPYDHFQPLPRWEHNPWTACTVSCGGGIQERTVLCVEENMHGQISQVEDWKCTYSTRPALKQSCNAFDCPHWVAMEWSQCTVTCGRGLRYRVVLCIDHRGQHTGGCNAGLKPHIKEDCLVPVACYKPQEKLPVEAKLPWIKQAQELEEPRASSEEPMFIPGPWQPCSATCGPGHQRRQVTCRVLLTFSEAEVDLPDEECSGDKPPIERACDLGPCIWDSALQQFPRSPHQGAVRHHWEHRGFTPCSSSCAAGTQESIATCVNRERGEVAQDSFCDGSSRPPVMTRTCNPDPCPPRWEVGPWSQCSATCGMGIQSRKVLCRQLMLQAQGDEATVPDGECKDFRPSVLQACNQVDCPPSWQAEDWLECSHTCGEGVQSRKVHCIQLLSMGGKRKLTDDACLGAKPMAQKPCARADCPTLIAGGEWSKCSVTCGTGIQMRESVCRRRTATGQQVTSGHAACVSPHAPLFVSTGKQMEKRPDVHQERGPEILGLHRIYIQTRQEKRIHFTVGGQAYLLPKTSVVIKCPVRKFQKLHIGWEKDGRPLVRSRRLGITKSGSLKIHSLEASDIGVYRCVAGQATETFILKLIGNDDRLLKPSDGRSQILERHSSLNYLTNSTEPSHPLQVPDKHLEATVFQGAYSLEPKQFEELVRNISQLTENADVAESLASQLIRKLMSEASGPQAATEKWAGPFENSALKAKLTDKNHSSSEQAHDNGKERQGKPIIIRQKQNPLMTFQKSINISIGRSAFLTNTTHSVFLLCAAWGVPKPKVTWTKDGSTMFLRISWDSAGGLRVSEPSLGDVGVYGCTATNELGSDSETSQLLLAGETPAHHCPCSPSTRHSVYGAKLFTATVQSDVFMSLSVAGVPQPTVNWHKRENGLDGNTVMLFNGSLFLRNVSVEGNGTYSCLASNPLGTSVASSLLLVSGGLHGAHWVFLIHGIQHSLDQLADWSQCSATCGNRGTRSREVRCVSSGGEEVAPSLCRHLSRPVARSQPCHANVRLLLHSWVSTMWSECSTMCGPGSRQRQVSCQQVSSAGTARLLAPSVCKAALRPADTEECRSDACVSWFASPWGQCSGRCLGPALATQSRPVTCRHRDGSTVPDWHCDPRNRPMSVRRCSLERCSVQWRTGPWRVCSAACGSGFQSRKVECVHRRSRKTLADQHCAWKRRPITWQHCSATSCSSECEDTTHYCAVVKQLKLCLVDLYRRRCCQSCGGEQPLKAY</sequence>
<evidence type="ECO:0000256" key="1">
    <source>
        <dbReference type="ARBA" id="ARBA00004613"/>
    </source>
</evidence>
<dbReference type="InterPro" id="IPR010909">
    <property type="entry name" value="PLAC"/>
</dbReference>
<evidence type="ECO:0000256" key="8">
    <source>
        <dbReference type="SAM" id="MobiDB-lite"/>
    </source>
</evidence>
<dbReference type="InterPro" id="IPR013783">
    <property type="entry name" value="Ig-like_fold"/>
</dbReference>
<feature type="chain" id="PRO_5034315202" evidence="9">
    <location>
        <begin position="34"/>
        <end position="1593"/>
    </location>
</feature>
<evidence type="ECO:0000259" key="10">
    <source>
        <dbReference type="PROSITE" id="PS50835"/>
    </source>
</evidence>
<dbReference type="Gene3D" id="2.20.100.10">
    <property type="entry name" value="Thrombospondin type-1 (TSP1) repeat"/>
    <property type="match status" value="12"/>
</dbReference>
<dbReference type="Pfam" id="PF19236">
    <property type="entry name" value="ADAMTS_CR_3"/>
    <property type="match status" value="1"/>
</dbReference>
<evidence type="ECO:0000256" key="5">
    <source>
        <dbReference type="ARBA" id="ARBA00023157"/>
    </source>
</evidence>
<keyword evidence="5 6" id="KW-1015">Disulfide bond</keyword>
<evidence type="ECO:0000256" key="4">
    <source>
        <dbReference type="ARBA" id="ARBA00022737"/>
    </source>
</evidence>
<dbReference type="Ensembl" id="ENSSFOT00015047316.1">
    <property type="protein sequence ID" value="ENSSFOP00015068609.1"/>
    <property type="gene ID" value="ENSSFOG00015016182.2"/>
</dbReference>
<reference evidence="12" key="2">
    <citation type="submission" date="2025-08" db="UniProtKB">
        <authorList>
            <consortium name="Ensembl"/>
        </authorList>
    </citation>
    <scope>IDENTIFICATION</scope>
</reference>
<feature type="domain" description="Ig-like" evidence="10">
    <location>
        <begin position="1208"/>
        <end position="1296"/>
    </location>
</feature>
<dbReference type="GO" id="GO:0031012">
    <property type="term" value="C:extracellular matrix"/>
    <property type="evidence" value="ECO:0007669"/>
    <property type="project" value="TreeGrafter"/>
</dbReference>
<dbReference type="Gene3D" id="2.60.120.830">
    <property type="match status" value="1"/>
</dbReference>
<dbReference type="SUPFAM" id="SSF48726">
    <property type="entry name" value="Immunoglobulin"/>
    <property type="match status" value="3"/>
</dbReference>
<evidence type="ECO:0000313" key="12">
    <source>
        <dbReference type="Ensembl" id="ENSSFOP00015068609.1"/>
    </source>
</evidence>
<dbReference type="SMART" id="SM00209">
    <property type="entry name" value="TSP1"/>
    <property type="match status" value="12"/>
</dbReference>
<gene>
    <name evidence="12" type="primary">ADAMTSL3</name>
</gene>
<feature type="coiled-coil region" evidence="7">
    <location>
        <begin position="1017"/>
        <end position="1044"/>
    </location>
</feature>
<dbReference type="FunFam" id="2.20.100.10:FF:000025">
    <property type="entry name" value="ADAMTS like 1"/>
    <property type="match status" value="1"/>
</dbReference>
<keyword evidence="3 9" id="KW-0732">Signal</keyword>
<feature type="region of interest" description="Disordered" evidence="8">
    <location>
        <begin position="1072"/>
        <end position="1095"/>
    </location>
</feature>
<feature type="domain" description="Ig-like" evidence="10">
    <location>
        <begin position="1094"/>
        <end position="1196"/>
    </location>
</feature>
<dbReference type="InterPro" id="IPR003599">
    <property type="entry name" value="Ig_sub"/>
</dbReference>
<comment type="subcellular location">
    <subcellularLocation>
        <location evidence="1">Secreted</location>
    </subcellularLocation>
</comment>
<feature type="domain" description="PLAC" evidence="11">
    <location>
        <begin position="1551"/>
        <end position="1588"/>
    </location>
</feature>
<feature type="disulfide bond" evidence="6">
    <location>
        <begin position="65"/>
        <end position="71"/>
    </location>
</feature>
<keyword evidence="2" id="KW-0964">Secreted</keyword>
<dbReference type="InterPro" id="IPR036383">
    <property type="entry name" value="TSP1_rpt_sf"/>
</dbReference>
<evidence type="ECO:0000259" key="11">
    <source>
        <dbReference type="PROSITE" id="PS50900"/>
    </source>
</evidence>
<dbReference type="InterPro" id="IPR036179">
    <property type="entry name" value="Ig-like_dom_sf"/>
</dbReference>
<evidence type="ECO:0000256" key="7">
    <source>
        <dbReference type="SAM" id="Coils"/>
    </source>
</evidence>
<reference evidence="12 13" key="1">
    <citation type="submission" date="2019-04" db="EMBL/GenBank/DDBJ databases">
        <authorList>
            <consortium name="Wellcome Sanger Institute Data Sharing"/>
        </authorList>
    </citation>
    <scope>NUCLEOTIDE SEQUENCE [LARGE SCALE GENOMIC DNA]</scope>
</reference>
<organism evidence="12 13">
    <name type="scientific">Scleropages formosus</name>
    <name type="common">Asian bonytongue</name>
    <name type="synonym">Osteoglossum formosum</name>
    <dbReference type="NCBI Taxonomy" id="113540"/>
    <lineage>
        <taxon>Eukaryota</taxon>
        <taxon>Metazoa</taxon>
        <taxon>Chordata</taxon>
        <taxon>Craniata</taxon>
        <taxon>Vertebrata</taxon>
        <taxon>Euteleostomi</taxon>
        <taxon>Actinopterygii</taxon>
        <taxon>Neopterygii</taxon>
        <taxon>Teleostei</taxon>
        <taxon>Osteoglossocephala</taxon>
        <taxon>Osteoglossomorpha</taxon>
        <taxon>Osteoglossiformes</taxon>
        <taxon>Osteoglossidae</taxon>
        <taxon>Scleropages</taxon>
    </lineage>
</organism>
<feature type="domain" description="Ig-like" evidence="10">
    <location>
        <begin position="858"/>
        <end position="954"/>
    </location>
</feature>
<dbReference type="InterPro" id="IPR013098">
    <property type="entry name" value="Ig_I-set"/>
</dbReference>
<feature type="disulfide bond" evidence="6">
    <location>
        <begin position="50"/>
        <end position="81"/>
    </location>
</feature>
<dbReference type="Pfam" id="PF08686">
    <property type="entry name" value="PLAC"/>
    <property type="match status" value="1"/>
</dbReference>
<name>A0A8C9W0V0_SCLFO</name>
<evidence type="ECO:0000256" key="6">
    <source>
        <dbReference type="PIRSR" id="PIRSR613273-3"/>
    </source>
</evidence>
<keyword evidence="13" id="KW-1185">Reference proteome</keyword>
<dbReference type="InterPro" id="IPR003598">
    <property type="entry name" value="Ig_sub2"/>
</dbReference>
<dbReference type="GeneTree" id="ENSGT00940000158143"/>
<dbReference type="PRINTS" id="PR01857">
    <property type="entry name" value="ADAMTSFAMILY"/>
</dbReference>
<accession>A0A8C9W0V0</accession>
<dbReference type="SMART" id="SM00409">
    <property type="entry name" value="IG"/>
    <property type="match status" value="3"/>
</dbReference>
<dbReference type="SMART" id="SM00408">
    <property type="entry name" value="IGc2"/>
    <property type="match status" value="3"/>
</dbReference>
<dbReference type="PANTHER" id="PTHR13723:SF169">
    <property type="entry name" value="ADAMTS-LIKE PROTEIN 3"/>
    <property type="match status" value="1"/>
</dbReference>
<evidence type="ECO:0000256" key="3">
    <source>
        <dbReference type="ARBA" id="ARBA00022729"/>
    </source>
</evidence>
<evidence type="ECO:0000256" key="2">
    <source>
        <dbReference type="ARBA" id="ARBA00022525"/>
    </source>
</evidence>
<dbReference type="Pfam" id="PF07679">
    <property type="entry name" value="I-set"/>
    <property type="match status" value="3"/>
</dbReference>
<dbReference type="Pfam" id="PF19030">
    <property type="entry name" value="TSP1_ADAMTS"/>
    <property type="match status" value="11"/>
</dbReference>
<dbReference type="FunFam" id="2.60.40.10:FF:000487">
    <property type="entry name" value="ADAMTS-like 3 isoform 1"/>
    <property type="match status" value="1"/>
</dbReference>
<feature type="disulfide bond" evidence="6">
    <location>
        <begin position="54"/>
        <end position="86"/>
    </location>
</feature>
<dbReference type="PANTHER" id="PTHR13723">
    <property type="entry name" value="ADAMTS A DISINTEGRIN AND METALLOPROTEASE WITH THROMBOSPONDIN MOTIFS PROTEASE"/>
    <property type="match status" value="1"/>
</dbReference>
<dbReference type="InterPro" id="IPR013273">
    <property type="entry name" value="ADAMTS/ADAMTS-like"/>
</dbReference>
<feature type="compositionally biased region" description="Basic and acidic residues" evidence="8">
    <location>
        <begin position="1072"/>
        <end position="1092"/>
    </location>
</feature>
<dbReference type="PROSITE" id="PS50835">
    <property type="entry name" value="IG_LIKE"/>
    <property type="match status" value="3"/>
</dbReference>
<dbReference type="PROSITE" id="PS50092">
    <property type="entry name" value="TSP1"/>
    <property type="match status" value="13"/>
</dbReference>
<dbReference type="GO" id="GO:0030198">
    <property type="term" value="P:extracellular matrix organization"/>
    <property type="evidence" value="ECO:0007669"/>
    <property type="project" value="InterPro"/>
</dbReference>
<dbReference type="InterPro" id="IPR050439">
    <property type="entry name" value="ADAMTS_ADAMTS-like"/>
</dbReference>